<dbReference type="PROSITE" id="PS50011">
    <property type="entry name" value="PROTEIN_KINASE_DOM"/>
    <property type="match status" value="1"/>
</dbReference>
<evidence type="ECO:0000256" key="2">
    <source>
        <dbReference type="ARBA" id="ARBA00022840"/>
    </source>
</evidence>
<evidence type="ECO:0000256" key="3">
    <source>
        <dbReference type="SAM" id="MobiDB-lite"/>
    </source>
</evidence>
<dbReference type="GO" id="GO:0035556">
    <property type="term" value="P:intracellular signal transduction"/>
    <property type="evidence" value="ECO:0007669"/>
    <property type="project" value="TreeGrafter"/>
</dbReference>
<dbReference type="SMART" id="SM00220">
    <property type="entry name" value="S_TKc"/>
    <property type="match status" value="1"/>
</dbReference>
<dbReference type="Gene3D" id="1.10.510.10">
    <property type="entry name" value="Transferase(Phosphotransferase) domain 1"/>
    <property type="match status" value="4"/>
</dbReference>
<evidence type="ECO:0000313" key="6">
    <source>
        <dbReference type="Proteomes" id="UP001255856"/>
    </source>
</evidence>
<name>A0AAD9IIX4_PROWI</name>
<dbReference type="PROSITE" id="PS00108">
    <property type="entry name" value="PROTEIN_KINASE_ST"/>
    <property type="match status" value="1"/>
</dbReference>
<dbReference type="GO" id="GO:0005524">
    <property type="term" value="F:ATP binding"/>
    <property type="evidence" value="ECO:0007669"/>
    <property type="project" value="UniProtKB-KW"/>
</dbReference>
<dbReference type="SUPFAM" id="SSF56112">
    <property type="entry name" value="Protein kinase-like (PK-like)"/>
    <property type="match status" value="2"/>
</dbReference>
<dbReference type="GO" id="GO:0004674">
    <property type="term" value="F:protein serine/threonine kinase activity"/>
    <property type="evidence" value="ECO:0007669"/>
    <property type="project" value="TreeGrafter"/>
</dbReference>
<gene>
    <name evidence="5" type="ORF">QBZ16_003258</name>
</gene>
<dbReference type="AlphaFoldDB" id="A0AAD9IIX4"/>
<dbReference type="PANTHER" id="PTHR24346:SF92">
    <property type="entry name" value="SNF1-RELATED PROTEIN KINASE 2.6"/>
    <property type="match status" value="1"/>
</dbReference>
<proteinExistence type="predicted"/>
<dbReference type="InterPro" id="IPR000719">
    <property type="entry name" value="Prot_kinase_dom"/>
</dbReference>
<feature type="region of interest" description="Disordered" evidence="3">
    <location>
        <begin position="1"/>
        <end position="31"/>
    </location>
</feature>
<feature type="compositionally biased region" description="Polar residues" evidence="3">
    <location>
        <begin position="1"/>
        <end position="19"/>
    </location>
</feature>
<dbReference type="PANTHER" id="PTHR24346">
    <property type="entry name" value="MAP/MICROTUBULE AFFINITY-REGULATING KINASE"/>
    <property type="match status" value="1"/>
</dbReference>
<protein>
    <recommendedName>
        <fullName evidence="4">Protein kinase domain-containing protein</fullName>
    </recommendedName>
</protein>
<evidence type="ECO:0000259" key="4">
    <source>
        <dbReference type="PROSITE" id="PS50011"/>
    </source>
</evidence>
<evidence type="ECO:0000256" key="1">
    <source>
        <dbReference type="ARBA" id="ARBA00022741"/>
    </source>
</evidence>
<evidence type="ECO:0000313" key="5">
    <source>
        <dbReference type="EMBL" id="KAK2078418.1"/>
    </source>
</evidence>
<keyword evidence="1" id="KW-0547">Nucleotide-binding</keyword>
<keyword evidence="6" id="KW-1185">Reference proteome</keyword>
<organism evidence="5 6">
    <name type="scientific">Prototheca wickerhamii</name>
    <dbReference type="NCBI Taxonomy" id="3111"/>
    <lineage>
        <taxon>Eukaryota</taxon>
        <taxon>Viridiplantae</taxon>
        <taxon>Chlorophyta</taxon>
        <taxon>core chlorophytes</taxon>
        <taxon>Trebouxiophyceae</taxon>
        <taxon>Chlorellales</taxon>
        <taxon>Chlorellaceae</taxon>
        <taxon>Prototheca</taxon>
    </lineage>
</organism>
<accession>A0AAD9IIX4</accession>
<feature type="region of interest" description="Disordered" evidence="3">
    <location>
        <begin position="379"/>
        <end position="410"/>
    </location>
</feature>
<dbReference type="EMBL" id="JASFZW010000004">
    <property type="protein sequence ID" value="KAK2078418.1"/>
    <property type="molecule type" value="Genomic_DNA"/>
</dbReference>
<dbReference type="GO" id="GO:0005737">
    <property type="term" value="C:cytoplasm"/>
    <property type="evidence" value="ECO:0007669"/>
    <property type="project" value="TreeGrafter"/>
</dbReference>
<dbReference type="Pfam" id="PF00069">
    <property type="entry name" value="Pkinase"/>
    <property type="match status" value="2"/>
</dbReference>
<feature type="domain" description="Protein kinase" evidence="4">
    <location>
        <begin position="55"/>
        <end position="362"/>
    </location>
</feature>
<dbReference type="Proteomes" id="UP001255856">
    <property type="component" value="Unassembled WGS sequence"/>
</dbReference>
<reference evidence="5" key="1">
    <citation type="submission" date="2021-01" db="EMBL/GenBank/DDBJ databases">
        <authorList>
            <person name="Eckstrom K.M.E."/>
        </authorList>
    </citation>
    <scope>NUCLEOTIDE SEQUENCE</scope>
    <source>
        <strain evidence="5">UVCC 0001</strain>
    </source>
</reference>
<keyword evidence="2" id="KW-0067">ATP-binding</keyword>
<sequence length="434" mass="48281">MAQPQASTAEGIAPSSQISAGELGSPPSAHRAASLITGAASSASQMEGELRMQEYELQEAVGQGAFGTVFRAARKRDQRTVCIKRLDTGAMSCKQRQANVLHRDIKPGNIFLAADGTVKLGDFGLGRTLDPEIAFAQTLVGTPYYLSPEAVQLALDKTTGRQVAIKFIERGDKVTKYVEREIINHRQLVHPHIVQFKEVFLTPNHLGIAMEYAAGGDMFEYVVRKGGLRENEARWFFQQLIVAVDYIHRMICDFGYSKHEKYQSAPGSRVGTPAYLAPEVIMTTKGKTYDGKVADIWSCGVMLYVMLAGAYPFERPEDKHDPQKLQKMIQRILRCRDLMSQILVADPSKRITVQQLQDHPWYMKDLPPGVKEMNDNMRMPPAGSQSEEEIRSVVREAQGAPGGPAGMAAWEDDYIDDTLEAENYESSFDEWTGN</sequence>
<dbReference type="InterPro" id="IPR011009">
    <property type="entry name" value="Kinase-like_dom_sf"/>
</dbReference>
<comment type="caution">
    <text evidence="5">The sequence shown here is derived from an EMBL/GenBank/DDBJ whole genome shotgun (WGS) entry which is preliminary data.</text>
</comment>
<dbReference type="InterPro" id="IPR008271">
    <property type="entry name" value="Ser/Thr_kinase_AS"/>
</dbReference>